<evidence type="ECO:0000256" key="7">
    <source>
        <dbReference type="ARBA" id="ARBA00022683"/>
    </source>
</evidence>
<evidence type="ECO:0000313" key="14">
    <source>
        <dbReference type="Proteomes" id="UP001500620"/>
    </source>
</evidence>
<evidence type="ECO:0000256" key="10">
    <source>
        <dbReference type="ARBA" id="ARBA00030956"/>
    </source>
</evidence>
<evidence type="ECO:0000256" key="11">
    <source>
        <dbReference type="ARBA" id="ARBA00030962"/>
    </source>
</evidence>
<evidence type="ECO:0000259" key="12">
    <source>
        <dbReference type="PROSITE" id="PS51094"/>
    </source>
</evidence>
<sequence length="143" mass="15071">MGDLLARDAIRLGERAGSREEAIRRCGAVLVEAGAVGEDYVAAMLEREKSISTYIGEGVAIPHGTLHSKDAVRRDALAVVGFPEGVDWGGEDVRVCVAIAAAGDGHVDILAQLAEILMDPDQAARLRAATEPDQVLELLVVNS</sequence>
<dbReference type="InterPro" id="IPR050893">
    <property type="entry name" value="Sugar_PTS"/>
</dbReference>
<dbReference type="Pfam" id="PF00359">
    <property type="entry name" value="PTS_EIIA_2"/>
    <property type="match status" value="1"/>
</dbReference>
<dbReference type="InterPro" id="IPR002178">
    <property type="entry name" value="PTS_EIIA_type-2_dom"/>
</dbReference>
<dbReference type="SUPFAM" id="SSF55804">
    <property type="entry name" value="Phoshotransferase/anion transport protein"/>
    <property type="match status" value="1"/>
</dbReference>
<proteinExistence type="predicted"/>
<keyword evidence="8" id="KW-0418">Kinase</keyword>
<accession>A0ABP8DH28</accession>
<feature type="domain" description="PTS EIIA type-2" evidence="12">
    <location>
        <begin position="3"/>
        <end position="142"/>
    </location>
</feature>
<dbReference type="InterPro" id="IPR016152">
    <property type="entry name" value="PTrfase/Anion_transptr"/>
</dbReference>
<dbReference type="Proteomes" id="UP001500620">
    <property type="component" value="Unassembled WGS sequence"/>
</dbReference>
<comment type="caution">
    <text evidence="13">The sequence shown here is derived from an EMBL/GenBank/DDBJ whole genome shotgun (WGS) entry which is preliminary data.</text>
</comment>
<name>A0ABP8DH28_9ACTN</name>
<keyword evidence="14" id="KW-1185">Reference proteome</keyword>
<evidence type="ECO:0000256" key="6">
    <source>
        <dbReference type="ARBA" id="ARBA00022679"/>
    </source>
</evidence>
<keyword evidence="5" id="KW-0762">Sugar transport</keyword>
<keyword evidence="4" id="KW-0597">Phosphoprotein</keyword>
<dbReference type="PANTHER" id="PTHR30181:SF2">
    <property type="entry name" value="PTS SYSTEM MANNITOL-SPECIFIC EIICBA COMPONENT"/>
    <property type="match status" value="1"/>
</dbReference>
<dbReference type="PANTHER" id="PTHR30181">
    <property type="entry name" value="MANNITOL PERMEASE IIC COMPONENT"/>
    <property type="match status" value="1"/>
</dbReference>
<dbReference type="EMBL" id="BAABAT010000021">
    <property type="protein sequence ID" value="GAA4255371.1"/>
    <property type="molecule type" value="Genomic_DNA"/>
</dbReference>
<gene>
    <name evidence="13" type="ORF">GCM10022255_063950</name>
</gene>
<organism evidence="13 14">
    <name type="scientific">Dactylosporangium darangshiense</name>
    <dbReference type="NCBI Taxonomy" id="579108"/>
    <lineage>
        <taxon>Bacteria</taxon>
        <taxon>Bacillati</taxon>
        <taxon>Actinomycetota</taxon>
        <taxon>Actinomycetes</taxon>
        <taxon>Micromonosporales</taxon>
        <taxon>Micromonosporaceae</taxon>
        <taxon>Dactylosporangium</taxon>
    </lineage>
</organism>
<dbReference type="CDD" id="cd00211">
    <property type="entry name" value="PTS_IIA_fru"/>
    <property type="match status" value="1"/>
</dbReference>
<evidence type="ECO:0000256" key="4">
    <source>
        <dbReference type="ARBA" id="ARBA00022553"/>
    </source>
</evidence>
<dbReference type="RefSeq" id="WP_345132383.1">
    <property type="nucleotide sequence ID" value="NZ_BAABAT010000021.1"/>
</dbReference>
<keyword evidence="7" id="KW-0598">Phosphotransferase system</keyword>
<comment type="function">
    <text evidence="1">The phosphoenolpyruvate-dependent sugar phosphotransferase system (sugar PTS), a major carbohydrate active transport system, catalyzes the phosphorylation of incoming sugar substrates concomitantly with their translocation across the cell membrane. The enzyme II CmtAB PTS system is involved in D-mannitol transport.</text>
</comment>
<evidence type="ECO:0000256" key="3">
    <source>
        <dbReference type="ARBA" id="ARBA00022448"/>
    </source>
</evidence>
<evidence type="ECO:0000256" key="1">
    <source>
        <dbReference type="ARBA" id="ARBA00002434"/>
    </source>
</evidence>
<keyword evidence="3" id="KW-0813">Transport</keyword>
<evidence type="ECO:0000256" key="5">
    <source>
        <dbReference type="ARBA" id="ARBA00022597"/>
    </source>
</evidence>
<keyword evidence="6" id="KW-0808">Transferase</keyword>
<protein>
    <recommendedName>
        <fullName evidence="2">Mannitol-specific phosphotransferase enzyme IIA component</fullName>
    </recommendedName>
    <alternativeName>
        <fullName evidence="10">EIIA</fullName>
    </alternativeName>
    <alternativeName>
        <fullName evidence="11">EIII</fullName>
    </alternativeName>
    <alternativeName>
        <fullName evidence="9">PTS system mannitol-specific EIIA component</fullName>
    </alternativeName>
</protein>
<reference evidence="14" key="1">
    <citation type="journal article" date="2019" name="Int. J. Syst. Evol. Microbiol.">
        <title>The Global Catalogue of Microorganisms (GCM) 10K type strain sequencing project: providing services to taxonomists for standard genome sequencing and annotation.</title>
        <authorList>
            <consortium name="The Broad Institute Genomics Platform"/>
            <consortium name="The Broad Institute Genome Sequencing Center for Infectious Disease"/>
            <person name="Wu L."/>
            <person name="Ma J."/>
        </authorList>
    </citation>
    <scope>NUCLEOTIDE SEQUENCE [LARGE SCALE GENOMIC DNA]</scope>
    <source>
        <strain evidence="14">JCM 17441</strain>
    </source>
</reference>
<dbReference type="Gene3D" id="3.40.930.10">
    <property type="entry name" value="Mannitol-specific EII, Chain A"/>
    <property type="match status" value="1"/>
</dbReference>
<dbReference type="PROSITE" id="PS00372">
    <property type="entry name" value="PTS_EIIA_TYPE_2_HIS"/>
    <property type="match status" value="1"/>
</dbReference>
<evidence type="ECO:0000313" key="13">
    <source>
        <dbReference type="EMBL" id="GAA4255371.1"/>
    </source>
</evidence>
<evidence type="ECO:0000256" key="9">
    <source>
        <dbReference type="ARBA" id="ARBA00029908"/>
    </source>
</evidence>
<dbReference type="PROSITE" id="PS51094">
    <property type="entry name" value="PTS_EIIA_TYPE_2"/>
    <property type="match status" value="1"/>
</dbReference>
<evidence type="ECO:0000256" key="2">
    <source>
        <dbReference type="ARBA" id="ARBA00014783"/>
    </source>
</evidence>
<evidence type="ECO:0000256" key="8">
    <source>
        <dbReference type="ARBA" id="ARBA00022777"/>
    </source>
</evidence>